<dbReference type="Proteomes" id="UP001516023">
    <property type="component" value="Unassembled WGS sequence"/>
</dbReference>
<gene>
    <name evidence="1" type="ORF">HJC23_008125</name>
</gene>
<evidence type="ECO:0000313" key="2">
    <source>
        <dbReference type="Proteomes" id="UP001516023"/>
    </source>
</evidence>
<proteinExistence type="predicted"/>
<accession>A0ABD3NXV1</accession>
<reference evidence="1 2" key="1">
    <citation type="journal article" date="2020" name="G3 (Bethesda)">
        <title>Improved Reference Genome for Cyclotella cryptica CCMP332, a Model for Cell Wall Morphogenesis, Salinity Adaptation, and Lipid Production in Diatoms (Bacillariophyta).</title>
        <authorList>
            <person name="Roberts W.R."/>
            <person name="Downey K.M."/>
            <person name="Ruck E.C."/>
            <person name="Traller J.C."/>
            <person name="Alverson A.J."/>
        </authorList>
    </citation>
    <scope>NUCLEOTIDE SEQUENCE [LARGE SCALE GENOMIC DNA]</scope>
    <source>
        <strain evidence="1 2">CCMP332</strain>
    </source>
</reference>
<dbReference type="EMBL" id="JABMIG020000352">
    <property type="protein sequence ID" value="KAL3780353.1"/>
    <property type="molecule type" value="Genomic_DNA"/>
</dbReference>
<comment type="caution">
    <text evidence="1">The sequence shown here is derived from an EMBL/GenBank/DDBJ whole genome shotgun (WGS) entry which is preliminary data.</text>
</comment>
<organism evidence="1 2">
    <name type="scientific">Cyclotella cryptica</name>
    <dbReference type="NCBI Taxonomy" id="29204"/>
    <lineage>
        <taxon>Eukaryota</taxon>
        <taxon>Sar</taxon>
        <taxon>Stramenopiles</taxon>
        <taxon>Ochrophyta</taxon>
        <taxon>Bacillariophyta</taxon>
        <taxon>Coscinodiscophyceae</taxon>
        <taxon>Thalassiosirophycidae</taxon>
        <taxon>Stephanodiscales</taxon>
        <taxon>Stephanodiscaceae</taxon>
        <taxon>Cyclotella</taxon>
    </lineage>
</organism>
<keyword evidence="2" id="KW-1185">Reference proteome</keyword>
<evidence type="ECO:0000313" key="1">
    <source>
        <dbReference type="EMBL" id="KAL3780353.1"/>
    </source>
</evidence>
<name>A0ABD3NXV1_9STRA</name>
<protein>
    <submittedName>
        <fullName evidence="1">Uncharacterized protein</fullName>
    </submittedName>
</protein>
<dbReference type="AlphaFoldDB" id="A0ABD3NXV1"/>
<sequence length="287" mass="31952">MDALPPPYPSGCELLLSKKPTHSQPTRFAQIQQAFQHSSTYFTITYLYDTCGYGAIASIDIPKLTLILNEPPLIPCDALESVLSRYEKGELKCGEEDAEFMREYYGRECVKLGVEEDAKDEVDGLIGMIWAMHDQYAVPSTEIPNTCGASIIPTDSTILNPPTHTIVHPQTHPYFDQHFISLPRNSIILAVLMLDMTFAKITNAYLLRETFEKENSYSVVTVTLCITNQLGGDNHTSDEKRCQMKEIAMTLEIVRVSGGTTCNVSFAKGEGKRNSWNCAGPNLENLT</sequence>